<dbReference type="KEGG" id="cts:Ctha_2017"/>
<dbReference type="HOGENOM" id="CLU_009583_2_2_10"/>
<dbReference type="OrthoDB" id="9801609at2"/>
<dbReference type="SUPFAM" id="SSF53756">
    <property type="entry name" value="UDP-Glycosyltransferase/glycogen phosphorylase"/>
    <property type="match status" value="1"/>
</dbReference>
<dbReference type="CDD" id="cd03801">
    <property type="entry name" value="GT4_PimA-like"/>
    <property type="match status" value="1"/>
</dbReference>
<name>B3QUW8_CHLT3</name>
<dbReference type="Pfam" id="PF00534">
    <property type="entry name" value="Glycos_transf_1"/>
    <property type="match status" value="1"/>
</dbReference>
<dbReference type="PANTHER" id="PTHR12526">
    <property type="entry name" value="GLYCOSYLTRANSFERASE"/>
    <property type="match status" value="1"/>
</dbReference>
<dbReference type="AlphaFoldDB" id="B3QUW8"/>
<feature type="domain" description="Glycosyl transferase family 1" evidence="1">
    <location>
        <begin position="212"/>
        <end position="374"/>
    </location>
</feature>
<reference evidence="3 4" key="1">
    <citation type="submission" date="2008-06" db="EMBL/GenBank/DDBJ databases">
        <title>Complete sequence of Chloroherpeton thalassium ATCC 35110.</title>
        <authorList>
            <consortium name="US DOE Joint Genome Institute"/>
            <person name="Lucas S."/>
            <person name="Copeland A."/>
            <person name="Lapidus A."/>
            <person name="Glavina del Rio T."/>
            <person name="Dalin E."/>
            <person name="Tice H."/>
            <person name="Bruce D."/>
            <person name="Goodwin L."/>
            <person name="Pitluck S."/>
            <person name="Schmutz J."/>
            <person name="Larimer F."/>
            <person name="Land M."/>
            <person name="Hauser L."/>
            <person name="Kyrpides N."/>
            <person name="Mikhailova N."/>
            <person name="Liu Z."/>
            <person name="Li T."/>
            <person name="Zhao F."/>
            <person name="Overmann J."/>
            <person name="Bryant D.A."/>
            <person name="Richardson P."/>
        </authorList>
    </citation>
    <scope>NUCLEOTIDE SEQUENCE [LARGE SCALE GENOMIC DNA]</scope>
    <source>
        <strain evidence="4">ATCC 35110 / GB-78</strain>
    </source>
</reference>
<dbReference type="Proteomes" id="UP000001208">
    <property type="component" value="Chromosome"/>
</dbReference>
<dbReference type="EMBL" id="CP001100">
    <property type="protein sequence ID" value="ACF14469.1"/>
    <property type="molecule type" value="Genomic_DNA"/>
</dbReference>
<feature type="domain" description="Glycosyltransferase subfamily 4-like N-terminal" evidence="2">
    <location>
        <begin position="16"/>
        <end position="186"/>
    </location>
</feature>
<dbReference type="GO" id="GO:0016757">
    <property type="term" value="F:glycosyltransferase activity"/>
    <property type="evidence" value="ECO:0007669"/>
    <property type="project" value="UniProtKB-ARBA"/>
</dbReference>
<dbReference type="CAZy" id="GT4">
    <property type="family name" value="Glycosyltransferase Family 4"/>
</dbReference>
<evidence type="ECO:0000259" key="2">
    <source>
        <dbReference type="Pfam" id="PF13439"/>
    </source>
</evidence>
<dbReference type="Gene3D" id="3.40.50.2000">
    <property type="entry name" value="Glycogen Phosphorylase B"/>
    <property type="match status" value="2"/>
</dbReference>
<dbReference type="PANTHER" id="PTHR12526:SF622">
    <property type="entry name" value="GLYCOSYLTRANSFERASE (GROUP I)"/>
    <property type="match status" value="1"/>
</dbReference>
<proteinExistence type="predicted"/>
<dbReference type="Pfam" id="PF13439">
    <property type="entry name" value="Glyco_transf_4"/>
    <property type="match status" value="1"/>
</dbReference>
<accession>B3QUW8</accession>
<dbReference type="InterPro" id="IPR001296">
    <property type="entry name" value="Glyco_trans_1"/>
</dbReference>
<protein>
    <submittedName>
        <fullName evidence="3">Glycosyl transferase group 1</fullName>
    </submittedName>
</protein>
<dbReference type="InterPro" id="IPR028098">
    <property type="entry name" value="Glyco_trans_4-like_N"/>
</dbReference>
<dbReference type="STRING" id="517418.Ctha_2017"/>
<sequence length="402" mass="45252">MKLLFLRTDFYGAIRVGGSFSHIRGFLKGMDELGVGVETSSSAELFVGNPYPFHQIPYSPFFDSFPEAHCLAHNRTLEQNLPAIIEQTKPDFLYQRHSEFIYATSKIAEKFGLPLILEVNNIEAWLKKNWGGKLYFKNFLRRAEALQFHKADALMVVSEVLKQDLIRWFDLPEEKIHVNPNGVDVDAFSDRIDTAAFFQTLSDELKKRWRGKLLCGFVGTFGEWHGVEVLAKSVKRVVAKNPSIHFVLIGGGKLRKTVDEILETDGVSDYVTLLGSVSHELVPKYLSLCDVLLSPHVDNVDGTPFFGSPTKLFEYMGLGKAIVASGVGQIKDILRDGENGLLIPPKDENALAERILFLGENPDLRNALGKAARKDAVEKYSWRENARRVLQIAESLNKNEKR</sequence>
<gene>
    <name evidence="3" type="ordered locus">Ctha_2017</name>
</gene>
<dbReference type="RefSeq" id="WP_012500552.1">
    <property type="nucleotide sequence ID" value="NC_011026.1"/>
</dbReference>
<keyword evidence="3" id="KW-0808">Transferase</keyword>
<keyword evidence="4" id="KW-1185">Reference proteome</keyword>
<evidence type="ECO:0000259" key="1">
    <source>
        <dbReference type="Pfam" id="PF00534"/>
    </source>
</evidence>
<evidence type="ECO:0000313" key="3">
    <source>
        <dbReference type="EMBL" id="ACF14469.1"/>
    </source>
</evidence>
<dbReference type="eggNOG" id="COG0438">
    <property type="taxonomic scope" value="Bacteria"/>
</dbReference>
<evidence type="ECO:0000313" key="4">
    <source>
        <dbReference type="Proteomes" id="UP000001208"/>
    </source>
</evidence>
<organism evidence="3 4">
    <name type="scientific">Chloroherpeton thalassium (strain ATCC 35110 / GB-78)</name>
    <dbReference type="NCBI Taxonomy" id="517418"/>
    <lineage>
        <taxon>Bacteria</taxon>
        <taxon>Pseudomonadati</taxon>
        <taxon>Chlorobiota</taxon>
        <taxon>Chlorobiia</taxon>
        <taxon>Chlorobiales</taxon>
        <taxon>Chloroherpetonaceae</taxon>
        <taxon>Chloroherpeton</taxon>
    </lineage>
</organism>